<keyword evidence="2" id="KW-1185">Reference proteome</keyword>
<dbReference type="GeneID" id="85450206"/>
<dbReference type="Proteomes" id="UP001224890">
    <property type="component" value="Unassembled WGS sequence"/>
</dbReference>
<proteinExistence type="predicted"/>
<name>A0AAJ0AMR4_9PEZI</name>
<dbReference type="EMBL" id="JAHMHR010000022">
    <property type="protein sequence ID" value="KAK1675268.1"/>
    <property type="molecule type" value="Genomic_DNA"/>
</dbReference>
<comment type="caution">
    <text evidence="1">The sequence shown here is derived from an EMBL/GenBank/DDBJ whole genome shotgun (WGS) entry which is preliminary data.</text>
</comment>
<sequence>MECVPGLGKEKGAMRSSGADWMRTVRQMQRCLDPLPWTGASMSLVDGQESRTVSLWYSFSPFLFGACLVQNTKKELVSSRGKRSSRMFVVWVNVRCCQPSPVPTCQSVSWSRVSHPYVCACVLRTDEEDQVVVVIPMLSSRDWCAIVLCLSSIPATALIQIPSSRQRAISSEVLLRRHKLAENRNPEFDSGESNVILVNPPLLRFSRPGRHDIIVRTSGNIIIC</sequence>
<evidence type="ECO:0000313" key="2">
    <source>
        <dbReference type="Proteomes" id="UP001224890"/>
    </source>
</evidence>
<organism evidence="1 2">
    <name type="scientific">Colletotrichum godetiae</name>
    <dbReference type="NCBI Taxonomy" id="1209918"/>
    <lineage>
        <taxon>Eukaryota</taxon>
        <taxon>Fungi</taxon>
        <taxon>Dikarya</taxon>
        <taxon>Ascomycota</taxon>
        <taxon>Pezizomycotina</taxon>
        <taxon>Sordariomycetes</taxon>
        <taxon>Hypocreomycetidae</taxon>
        <taxon>Glomerellales</taxon>
        <taxon>Glomerellaceae</taxon>
        <taxon>Colletotrichum</taxon>
        <taxon>Colletotrichum acutatum species complex</taxon>
    </lineage>
</organism>
<dbReference type="RefSeq" id="XP_060429271.1">
    <property type="nucleotide sequence ID" value="XM_060565680.1"/>
</dbReference>
<protein>
    <submittedName>
        <fullName evidence="1">Uncharacterized protein</fullName>
    </submittedName>
</protein>
<reference evidence="1" key="1">
    <citation type="submission" date="2021-06" db="EMBL/GenBank/DDBJ databases">
        <title>Comparative genomics, transcriptomics and evolutionary studies reveal genomic signatures of adaptation to plant cell wall in hemibiotrophic fungi.</title>
        <authorList>
            <consortium name="DOE Joint Genome Institute"/>
            <person name="Baroncelli R."/>
            <person name="Diaz J.F."/>
            <person name="Benocci T."/>
            <person name="Peng M."/>
            <person name="Battaglia E."/>
            <person name="Haridas S."/>
            <person name="Andreopoulos W."/>
            <person name="Labutti K."/>
            <person name="Pangilinan J."/>
            <person name="Floch G.L."/>
            <person name="Makela M.R."/>
            <person name="Henrissat B."/>
            <person name="Grigoriev I.V."/>
            <person name="Crouch J.A."/>
            <person name="De Vries R.P."/>
            <person name="Sukno S.A."/>
            <person name="Thon M.R."/>
        </authorList>
    </citation>
    <scope>NUCLEOTIDE SEQUENCE</scope>
    <source>
        <strain evidence="1">CBS 193.32</strain>
    </source>
</reference>
<gene>
    <name evidence="1" type="ORF">BDP55DRAFT_161416</name>
</gene>
<dbReference type="AlphaFoldDB" id="A0AAJ0AMR4"/>
<evidence type="ECO:0000313" key="1">
    <source>
        <dbReference type="EMBL" id="KAK1675268.1"/>
    </source>
</evidence>
<accession>A0AAJ0AMR4</accession>